<keyword evidence="1" id="KW-1133">Transmembrane helix</keyword>
<evidence type="ECO:0000256" key="1">
    <source>
        <dbReference type="SAM" id="Phobius"/>
    </source>
</evidence>
<keyword evidence="3" id="KW-1185">Reference proteome</keyword>
<feature type="transmembrane region" description="Helical" evidence="1">
    <location>
        <begin position="105"/>
        <end position="129"/>
    </location>
</feature>
<dbReference type="PANTHER" id="PTHR42083:SF1">
    <property type="entry name" value="MARVEL DOMAIN-CONTAINING PROTEIN"/>
    <property type="match status" value="1"/>
</dbReference>
<accession>A0AAV9Q205</accession>
<keyword evidence="1" id="KW-0472">Membrane</keyword>
<evidence type="ECO:0000313" key="3">
    <source>
        <dbReference type="Proteomes" id="UP001345827"/>
    </source>
</evidence>
<sequence>MVAFLNNFRKSNLLNLCLRTLQLVQGLVVIGLYGVDLNRANREHKYSDGKWARSTTDPISLPVEVTRLLTVIQVYAVVCGTMSAVTAVAYGLVSVFMQYHTVALLFAWDWVLVILWAALSGIFGSMYIGEKVEMEAGIHRMKVAVGFDLAGLILWFITGSMGLWWFFAERRGAGRVAARGKA</sequence>
<evidence type="ECO:0008006" key="4">
    <source>
        <dbReference type="Google" id="ProtNLM"/>
    </source>
</evidence>
<gene>
    <name evidence="2" type="ORF">LTR25_007050</name>
</gene>
<comment type="caution">
    <text evidence="2">The sequence shown here is derived from an EMBL/GenBank/DDBJ whole genome shotgun (WGS) entry which is preliminary data.</text>
</comment>
<reference evidence="2 3" key="1">
    <citation type="submission" date="2023-06" db="EMBL/GenBank/DDBJ databases">
        <title>Black Yeasts Isolated from many extreme environments.</title>
        <authorList>
            <person name="Coleine C."/>
            <person name="Stajich J.E."/>
            <person name="Selbmann L."/>
        </authorList>
    </citation>
    <scope>NUCLEOTIDE SEQUENCE [LARGE SCALE GENOMIC DNA]</scope>
    <source>
        <strain evidence="2 3">CCFEE 5887</strain>
    </source>
</reference>
<dbReference type="AlphaFoldDB" id="A0AAV9Q205"/>
<dbReference type="PANTHER" id="PTHR42083">
    <property type="entry name" value="MARVEL DOMAIN-CONTAINING PROTEIN"/>
    <property type="match status" value="1"/>
</dbReference>
<feature type="transmembrane region" description="Helical" evidence="1">
    <location>
        <begin position="12"/>
        <end position="35"/>
    </location>
</feature>
<feature type="transmembrane region" description="Helical" evidence="1">
    <location>
        <begin position="149"/>
        <end position="167"/>
    </location>
</feature>
<name>A0AAV9Q205_9PEZI</name>
<keyword evidence="1" id="KW-0812">Transmembrane</keyword>
<organism evidence="2 3">
    <name type="scientific">Vermiconidia calcicola</name>
    <dbReference type="NCBI Taxonomy" id="1690605"/>
    <lineage>
        <taxon>Eukaryota</taxon>
        <taxon>Fungi</taxon>
        <taxon>Dikarya</taxon>
        <taxon>Ascomycota</taxon>
        <taxon>Pezizomycotina</taxon>
        <taxon>Dothideomycetes</taxon>
        <taxon>Dothideomycetidae</taxon>
        <taxon>Mycosphaerellales</taxon>
        <taxon>Extremaceae</taxon>
        <taxon>Vermiconidia</taxon>
    </lineage>
</organism>
<protein>
    <recommendedName>
        <fullName evidence="4">MARVEL domain-containing protein</fullName>
    </recommendedName>
</protein>
<evidence type="ECO:0000313" key="2">
    <source>
        <dbReference type="EMBL" id="KAK5534070.1"/>
    </source>
</evidence>
<dbReference type="Proteomes" id="UP001345827">
    <property type="component" value="Unassembled WGS sequence"/>
</dbReference>
<dbReference type="EMBL" id="JAXLQG010000012">
    <property type="protein sequence ID" value="KAK5534070.1"/>
    <property type="molecule type" value="Genomic_DNA"/>
</dbReference>
<proteinExistence type="predicted"/>
<feature type="transmembrane region" description="Helical" evidence="1">
    <location>
        <begin position="72"/>
        <end position="93"/>
    </location>
</feature>